<feature type="compositionally biased region" description="Polar residues" evidence="2">
    <location>
        <begin position="215"/>
        <end position="224"/>
    </location>
</feature>
<dbReference type="AlphaFoldDB" id="A0AAN6GR67"/>
<feature type="region of interest" description="Disordered" evidence="2">
    <location>
        <begin position="642"/>
        <end position="689"/>
    </location>
</feature>
<feature type="region of interest" description="Disordered" evidence="2">
    <location>
        <begin position="1"/>
        <end position="66"/>
    </location>
</feature>
<feature type="region of interest" description="Disordered" evidence="2">
    <location>
        <begin position="159"/>
        <end position="246"/>
    </location>
</feature>
<organism evidence="4 5">
    <name type="scientific">Tilletia horrida</name>
    <dbReference type="NCBI Taxonomy" id="155126"/>
    <lineage>
        <taxon>Eukaryota</taxon>
        <taxon>Fungi</taxon>
        <taxon>Dikarya</taxon>
        <taxon>Basidiomycota</taxon>
        <taxon>Ustilaginomycotina</taxon>
        <taxon>Exobasidiomycetes</taxon>
        <taxon>Tilletiales</taxon>
        <taxon>Tilletiaceae</taxon>
        <taxon>Tilletia</taxon>
    </lineage>
</organism>
<comment type="caution">
    <text evidence="4">The sequence shown here is derived from an EMBL/GenBank/DDBJ whole genome shotgun (WGS) entry which is preliminary data.</text>
</comment>
<feature type="region of interest" description="Disordered" evidence="2">
    <location>
        <begin position="269"/>
        <end position="332"/>
    </location>
</feature>
<evidence type="ECO:0000256" key="2">
    <source>
        <dbReference type="SAM" id="MobiDB-lite"/>
    </source>
</evidence>
<feature type="compositionally biased region" description="Low complexity" evidence="2">
    <location>
        <begin position="39"/>
        <end position="66"/>
    </location>
</feature>
<dbReference type="Pfam" id="PF19270">
    <property type="entry name" value="FBO_C"/>
    <property type="match status" value="1"/>
</dbReference>
<dbReference type="EMBL" id="JAPDMZ010000062">
    <property type="protein sequence ID" value="KAK0552472.1"/>
    <property type="molecule type" value="Genomic_DNA"/>
</dbReference>
<sequence>MTAAIAADGGGREKTEQEEEDELQRFREQWRRELTKGNSADTSSAPDPAASATQRPTAAAAAATSSSDAYNSLDAYTRAVLAERRHDLNTALESYKRAFRLHDAPDKIYHRACALLLSSSSTPTAKGKAKLVPTHVDGLEVSSLLDPALVALLRTSLEPGTDVDRPSTSKAATSVPAAEPPALTAPTAAIAKPETPQTSPTTITQPLPTSPQQPRHSQPTSQDPHTLPPTAPLIPHSPSTSNSLPFIVPEPTKKSFNSLLPILTHILKTPRPDPDAAGKSNIHASHRRTDTAKSAASAEGMRQSANGTEGHSDGTKTKPKSSPVSGGGLVFRPLDEEQPCPLTRLPDELLLLIVEEVARPKGRRGEKLPLPIGLHSVPGAPVLGAGGASSAAGGVSGTAKEGGIGTASMTAAKQAHAEPGGSSTAAPQHQPPHINHHPLGLAVNLALPDVPSLEALGRTCTKWRILTSGASALGAGGQRWGVWRNIVRQTFMPPILPSFNPILSTPNTISTVSAAKTKQQQRQKQQQELILHLIQSLYQIHQSDWRTLYIEQPRIRLNGCYIASCRYTRPGMSEENVWISVVHVVEFYRVLRFLPDGTVMSLLSTDLPAESVRRMEPGWRRSTAGLCLGRWRLYPWGLPEEEERRESRRKRRRRQTLMMQNGLGGPDAGAAAGVGMGIGSANEEETDGENGLVQGMNAMMLQDAYSGAQGGDDPSGGGINLTAAEMDDFLVEGDQDDDDEDEADAFYEYDSEDELIPLQNGNAHRNADKHVPRTPQQPKLVLYDLRDRTLPKYSFRMVFNLKSSVRGRWNRLELETYESIHLGNGERLGLPMPHTKPFLFSVVRSYGVG</sequence>
<dbReference type="GO" id="GO:0031146">
    <property type="term" value="P:SCF-dependent proteasomal ubiquitin-dependent protein catabolic process"/>
    <property type="evidence" value="ECO:0007669"/>
    <property type="project" value="TreeGrafter"/>
</dbReference>
<dbReference type="GO" id="GO:0019005">
    <property type="term" value="C:SCF ubiquitin ligase complex"/>
    <property type="evidence" value="ECO:0007669"/>
    <property type="project" value="TreeGrafter"/>
</dbReference>
<protein>
    <recommendedName>
        <fullName evidence="3">F-box protein Hrt3/FBXO9 C-terminal domain-containing protein</fullName>
    </recommendedName>
</protein>
<gene>
    <name evidence="4" type="ORF">OC846_002876</name>
</gene>
<dbReference type="Proteomes" id="UP001176517">
    <property type="component" value="Unassembled WGS sequence"/>
</dbReference>
<feature type="domain" description="F-box protein Hrt3/FBXO9 C-terminal" evidence="3">
    <location>
        <begin position="537"/>
        <end position="633"/>
    </location>
</feature>
<name>A0AAN6GR67_9BASI</name>
<evidence type="ECO:0000259" key="3">
    <source>
        <dbReference type="Pfam" id="PF19270"/>
    </source>
</evidence>
<dbReference type="GO" id="GO:0005737">
    <property type="term" value="C:cytoplasm"/>
    <property type="evidence" value="ECO:0007669"/>
    <property type="project" value="TreeGrafter"/>
</dbReference>
<keyword evidence="5" id="KW-1185">Reference proteome</keyword>
<evidence type="ECO:0000313" key="4">
    <source>
        <dbReference type="EMBL" id="KAK0552472.1"/>
    </source>
</evidence>
<dbReference type="PANTHER" id="PTHR12874:SF9">
    <property type="entry name" value="F-BOX ONLY PROTEIN 48"/>
    <property type="match status" value="1"/>
</dbReference>
<accession>A0AAN6GR67</accession>
<evidence type="ECO:0000313" key="5">
    <source>
        <dbReference type="Proteomes" id="UP001176517"/>
    </source>
</evidence>
<feature type="compositionally biased region" description="Low complexity" evidence="2">
    <location>
        <begin position="176"/>
        <end position="214"/>
    </location>
</feature>
<feature type="compositionally biased region" description="Basic and acidic residues" evidence="2">
    <location>
        <begin position="23"/>
        <end position="35"/>
    </location>
</feature>
<keyword evidence="1" id="KW-0833">Ubl conjugation pathway</keyword>
<evidence type="ECO:0000256" key="1">
    <source>
        <dbReference type="ARBA" id="ARBA00022786"/>
    </source>
</evidence>
<proteinExistence type="predicted"/>
<feature type="compositionally biased region" description="Gly residues" evidence="2">
    <location>
        <begin position="662"/>
        <end position="678"/>
    </location>
</feature>
<dbReference type="PANTHER" id="PTHR12874">
    <property type="entry name" value="F-BOX ONLY PROTEIN 48-RELATED"/>
    <property type="match status" value="1"/>
</dbReference>
<reference evidence="4" key="1">
    <citation type="journal article" date="2023" name="PhytoFront">
        <title>Draft Genome Resources of Seven Strains of Tilletia horrida, Causal Agent of Kernel Smut of Rice.</title>
        <authorList>
            <person name="Khanal S."/>
            <person name="Antony Babu S."/>
            <person name="Zhou X.G."/>
        </authorList>
    </citation>
    <scope>NUCLEOTIDE SEQUENCE</scope>
    <source>
        <strain evidence="4">TX6</strain>
    </source>
</reference>
<feature type="region of interest" description="Disordered" evidence="2">
    <location>
        <begin position="414"/>
        <end position="434"/>
    </location>
</feature>
<dbReference type="InterPro" id="IPR045464">
    <property type="entry name" value="Hrt3/FBXO9_C"/>
</dbReference>